<name>A0AAW1NSM3_9CHLO</name>
<protein>
    <recommendedName>
        <fullName evidence="6">Large ribosomal subunit protein mL43</fullName>
    </recommendedName>
</protein>
<dbReference type="PANTHER" id="PTHR21396">
    <property type="entry name" value="39S RIBOSOMAL PROTEIN L43"/>
    <property type="match status" value="1"/>
</dbReference>
<comment type="subcellular location">
    <subcellularLocation>
        <location evidence="1">Mitochondrion</location>
    </subcellularLocation>
</comment>
<dbReference type="GO" id="GO:0003735">
    <property type="term" value="F:structural constituent of ribosome"/>
    <property type="evidence" value="ECO:0007669"/>
    <property type="project" value="InterPro"/>
</dbReference>
<dbReference type="Gene3D" id="3.40.30.10">
    <property type="entry name" value="Glutaredoxin"/>
    <property type="match status" value="1"/>
</dbReference>
<comment type="similarity">
    <text evidence="2">Belongs to the mitochondrion-specific ribosomal protein mL43 family.</text>
</comment>
<dbReference type="EMBL" id="JALJOQ010000154">
    <property type="protein sequence ID" value="KAK9793186.1"/>
    <property type="molecule type" value="Genomic_DNA"/>
</dbReference>
<proteinExistence type="inferred from homology"/>
<evidence type="ECO:0000256" key="5">
    <source>
        <dbReference type="ARBA" id="ARBA00023274"/>
    </source>
</evidence>
<accession>A0AAW1NSM3</accession>
<evidence type="ECO:0000313" key="8">
    <source>
        <dbReference type="EMBL" id="KAK9793186.1"/>
    </source>
</evidence>
<dbReference type="SUPFAM" id="SSF52833">
    <property type="entry name" value="Thioredoxin-like"/>
    <property type="match status" value="1"/>
</dbReference>
<dbReference type="Pfam" id="PF05047">
    <property type="entry name" value="L51_S25_CI-B8"/>
    <property type="match status" value="1"/>
</dbReference>
<feature type="domain" description="Ribosomal protein/NADH dehydrogenase" evidence="7">
    <location>
        <begin position="18"/>
        <end position="91"/>
    </location>
</feature>
<evidence type="ECO:0000313" key="9">
    <source>
        <dbReference type="Proteomes" id="UP001465755"/>
    </source>
</evidence>
<keyword evidence="3" id="KW-0689">Ribosomal protein</keyword>
<dbReference type="InterPro" id="IPR036249">
    <property type="entry name" value="Thioredoxin-like_sf"/>
</dbReference>
<dbReference type="InterPro" id="IPR039927">
    <property type="entry name" value="Ribosomal_mL43"/>
</dbReference>
<keyword evidence="4" id="KW-0496">Mitochondrion</keyword>
<comment type="caution">
    <text evidence="8">The sequence shown here is derived from an EMBL/GenBank/DDBJ whole genome shotgun (WGS) entry which is preliminary data.</text>
</comment>
<organism evidence="8 9">
    <name type="scientific">Symbiochloris irregularis</name>
    <dbReference type="NCBI Taxonomy" id="706552"/>
    <lineage>
        <taxon>Eukaryota</taxon>
        <taxon>Viridiplantae</taxon>
        <taxon>Chlorophyta</taxon>
        <taxon>core chlorophytes</taxon>
        <taxon>Trebouxiophyceae</taxon>
        <taxon>Trebouxiales</taxon>
        <taxon>Trebouxiaceae</taxon>
        <taxon>Symbiochloris</taxon>
    </lineage>
</organism>
<dbReference type="GO" id="GO:0032543">
    <property type="term" value="P:mitochondrial translation"/>
    <property type="evidence" value="ECO:0007669"/>
    <property type="project" value="InterPro"/>
</dbReference>
<evidence type="ECO:0000256" key="2">
    <source>
        <dbReference type="ARBA" id="ARBA00006073"/>
    </source>
</evidence>
<keyword evidence="5" id="KW-0687">Ribonucleoprotein</keyword>
<dbReference type="GO" id="GO:0005762">
    <property type="term" value="C:mitochondrial large ribosomal subunit"/>
    <property type="evidence" value="ECO:0007669"/>
    <property type="project" value="TreeGrafter"/>
</dbReference>
<dbReference type="PANTHER" id="PTHR21396:SF2">
    <property type="entry name" value="LARGE RIBOSOMAL SUBUNIT PROTEIN ML43"/>
    <property type="match status" value="1"/>
</dbReference>
<evidence type="ECO:0000259" key="7">
    <source>
        <dbReference type="SMART" id="SM00916"/>
    </source>
</evidence>
<keyword evidence="9" id="KW-1185">Reference proteome</keyword>
<evidence type="ECO:0000256" key="3">
    <source>
        <dbReference type="ARBA" id="ARBA00022980"/>
    </source>
</evidence>
<reference evidence="8 9" key="1">
    <citation type="journal article" date="2024" name="Nat. Commun.">
        <title>Phylogenomics reveals the evolutionary origins of lichenization in chlorophyte algae.</title>
        <authorList>
            <person name="Puginier C."/>
            <person name="Libourel C."/>
            <person name="Otte J."/>
            <person name="Skaloud P."/>
            <person name="Haon M."/>
            <person name="Grisel S."/>
            <person name="Petersen M."/>
            <person name="Berrin J.G."/>
            <person name="Delaux P.M."/>
            <person name="Dal Grande F."/>
            <person name="Keller J."/>
        </authorList>
    </citation>
    <scope>NUCLEOTIDE SEQUENCE [LARGE SCALE GENOMIC DNA]</scope>
    <source>
        <strain evidence="8 9">SAG 2036</strain>
    </source>
</reference>
<sequence length="131" mass="15160">MSRRGAWQLERLVFSWCKFSGSSKGAREFQEAYFTKFQQDNPHLPIERLTEPGCHPRLKGYFRCGRVRQVGLRNSSPDEILRQANMLRNSVGRITSHQIKQRQVFPKVRGPDGELLHTPQSVQGAWRPAEL</sequence>
<gene>
    <name evidence="8" type="ORF">WJX73_009362</name>
</gene>
<dbReference type="SMART" id="SM00916">
    <property type="entry name" value="L51_S25_CI-B8"/>
    <property type="match status" value="1"/>
</dbReference>
<evidence type="ECO:0000256" key="1">
    <source>
        <dbReference type="ARBA" id="ARBA00004173"/>
    </source>
</evidence>
<dbReference type="Proteomes" id="UP001465755">
    <property type="component" value="Unassembled WGS sequence"/>
</dbReference>
<evidence type="ECO:0000256" key="4">
    <source>
        <dbReference type="ARBA" id="ARBA00023128"/>
    </source>
</evidence>
<dbReference type="InterPro" id="IPR007741">
    <property type="entry name" value="Ribosomal_mL43/mS25/NADH_DH"/>
</dbReference>
<dbReference type="AlphaFoldDB" id="A0AAW1NSM3"/>
<evidence type="ECO:0000256" key="6">
    <source>
        <dbReference type="ARBA" id="ARBA00035188"/>
    </source>
</evidence>